<evidence type="ECO:0000313" key="5">
    <source>
        <dbReference type="Proteomes" id="UP000574769"/>
    </source>
</evidence>
<evidence type="ECO:0000313" key="4">
    <source>
        <dbReference type="EMBL" id="MBB4616511.1"/>
    </source>
</evidence>
<organism evidence="4 5">
    <name type="scientific">Sphingomonas abaci</name>
    <dbReference type="NCBI Taxonomy" id="237611"/>
    <lineage>
        <taxon>Bacteria</taxon>
        <taxon>Pseudomonadati</taxon>
        <taxon>Pseudomonadota</taxon>
        <taxon>Alphaproteobacteria</taxon>
        <taxon>Sphingomonadales</taxon>
        <taxon>Sphingomonadaceae</taxon>
        <taxon>Sphingomonas</taxon>
    </lineage>
</organism>
<feature type="domain" description="SPOR" evidence="3">
    <location>
        <begin position="193"/>
        <end position="277"/>
    </location>
</feature>
<keyword evidence="2" id="KW-0732">Signal</keyword>
<gene>
    <name evidence="4" type="ORF">GGQ96_000617</name>
</gene>
<protein>
    <recommendedName>
        <fullName evidence="3">SPOR domain-containing protein</fullName>
    </recommendedName>
</protein>
<proteinExistence type="predicted"/>
<reference evidence="4 5" key="1">
    <citation type="submission" date="2020-08" db="EMBL/GenBank/DDBJ databases">
        <title>Genomic Encyclopedia of Type Strains, Phase IV (KMG-IV): sequencing the most valuable type-strain genomes for metagenomic binning, comparative biology and taxonomic classification.</title>
        <authorList>
            <person name="Goeker M."/>
        </authorList>
    </citation>
    <scope>NUCLEOTIDE SEQUENCE [LARGE SCALE GENOMIC DNA]</scope>
    <source>
        <strain evidence="4 5">DSM 15867</strain>
    </source>
</reference>
<feature type="region of interest" description="Disordered" evidence="1">
    <location>
        <begin position="25"/>
        <end position="55"/>
    </location>
</feature>
<accession>A0A7W7AGM8</accession>
<feature type="chain" id="PRO_5031473686" description="SPOR domain-containing protein" evidence="2">
    <location>
        <begin position="28"/>
        <end position="277"/>
    </location>
</feature>
<evidence type="ECO:0000256" key="1">
    <source>
        <dbReference type="SAM" id="MobiDB-lite"/>
    </source>
</evidence>
<dbReference type="SUPFAM" id="SSF110997">
    <property type="entry name" value="Sporulation related repeat"/>
    <property type="match status" value="1"/>
</dbReference>
<feature type="signal peptide" evidence="2">
    <location>
        <begin position="1"/>
        <end position="27"/>
    </location>
</feature>
<dbReference type="RefSeq" id="WP_184111412.1">
    <property type="nucleotide sequence ID" value="NZ_JACHNY010000001.1"/>
</dbReference>
<name>A0A7W7AGM8_9SPHN</name>
<dbReference type="PROSITE" id="PS51257">
    <property type="entry name" value="PROKAR_LIPOPROTEIN"/>
    <property type="match status" value="1"/>
</dbReference>
<keyword evidence="5" id="KW-1185">Reference proteome</keyword>
<sequence length="277" mass="28375">MIGQRFGWLGATTTTALLLAGCAHRQAAEPAPPPPAPAPTPAPAPPPPPPETINSHLGEQEALWHVRAALNVAALSCGRTASGATLTPDYNRLLVQRKTVLAAAYRDEQQRFDAAPGGLDHHMTVLYNYFARPGAQTNFCPAAAAVATEMTGLPADALAAAAGPALARLEAALLAPPPPAVRMAAAPAAAAEPLPAGDWRIQIGAFTGQARAEAAWALARDRAPSLAKFQPRFDPVPNSPLVRVQIGPAADRAGAVAMCAAAAAGGFDCLPLGAARR</sequence>
<evidence type="ECO:0000256" key="2">
    <source>
        <dbReference type="SAM" id="SignalP"/>
    </source>
</evidence>
<dbReference type="EMBL" id="JACHNY010000001">
    <property type="protein sequence ID" value="MBB4616511.1"/>
    <property type="molecule type" value="Genomic_DNA"/>
</dbReference>
<dbReference type="GO" id="GO:0042834">
    <property type="term" value="F:peptidoglycan binding"/>
    <property type="evidence" value="ECO:0007669"/>
    <property type="project" value="InterPro"/>
</dbReference>
<dbReference type="InterPro" id="IPR007730">
    <property type="entry name" value="SPOR-like_dom"/>
</dbReference>
<dbReference type="AlphaFoldDB" id="A0A7W7AGM8"/>
<dbReference type="Pfam" id="PF05036">
    <property type="entry name" value="SPOR"/>
    <property type="match status" value="1"/>
</dbReference>
<feature type="compositionally biased region" description="Pro residues" evidence="1">
    <location>
        <begin position="30"/>
        <end position="51"/>
    </location>
</feature>
<dbReference type="PROSITE" id="PS51724">
    <property type="entry name" value="SPOR"/>
    <property type="match status" value="1"/>
</dbReference>
<dbReference type="Gene3D" id="3.30.70.1070">
    <property type="entry name" value="Sporulation related repeat"/>
    <property type="match status" value="1"/>
</dbReference>
<dbReference type="Proteomes" id="UP000574769">
    <property type="component" value="Unassembled WGS sequence"/>
</dbReference>
<dbReference type="InterPro" id="IPR036680">
    <property type="entry name" value="SPOR-like_sf"/>
</dbReference>
<evidence type="ECO:0000259" key="3">
    <source>
        <dbReference type="PROSITE" id="PS51724"/>
    </source>
</evidence>
<comment type="caution">
    <text evidence="4">The sequence shown here is derived from an EMBL/GenBank/DDBJ whole genome shotgun (WGS) entry which is preliminary data.</text>
</comment>